<evidence type="ECO:0000259" key="5">
    <source>
        <dbReference type="PROSITE" id="PS50865"/>
    </source>
</evidence>
<evidence type="ECO:0000313" key="7">
    <source>
        <dbReference type="Proteomes" id="UP001218188"/>
    </source>
</evidence>
<name>A0AAD6T1N8_9AGAR</name>
<dbReference type="Gene3D" id="6.10.140.2220">
    <property type="match status" value="1"/>
</dbReference>
<proteinExistence type="predicted"/>
<dbReference type="GO" id="GO:0008270">
    <property type="term" value="F:zinc ion binding"/>
    <property type="evidence" value="ECO:0007669"/>
    <property type="project" value="UniProtKB-KW"/>
</dbReference>
<dbReference type="SUPFAM" id="SSF144232">
    <property type="entry name" value="HIT/MYND zinc finger-like"/>
    <property type="match status" value="1"/>
</dbReference>
<dbReference type="EMBL" id="JARJCM010000037">
    <property type="protein sequence ID" value="KAJ7037487.1"/>
    <property type="molecule type" value="Genomic_DNA"/>
</dbReference>
<evidence type="ECO:0000256" key="1">
    <source>
        <dbReference type="ARBA" id="ARBA00022723"/>
    </source>
</evidence>
<gene>
    <name evidence="6" type="ORF">C8F04DRAFT_952847</name>
</gene>
<dbReference type="PROSITE" id="PS50865">
    <property type="entry name" value="ZF_MYND_2"/>
    <property type="match status" value="1"/>
</dbReference>
<protein>
    <recommendedName>
        <fullName evidence="5">MYND-type domain-containing protein</fullName>
    </recommendedName>
</protein>
<evidence type="ECO:0000256" key="2">
    <source>
        <dbReference type="ARBA" id="ARBA00022771"/>
    </source>
</evidence>
<evidence type="ECO:0000313" key="6">
    <source>
        <dbReference type="EMBL" id="KAJ7037487.1"/>
    </source>
</evidence>
<dbReference type="Pfam" id="PF01753">
    <property type="entry name" value="zf-MYND"/>
    <property type="match status" value="1"/>
</dbReference>
<feature type="domain" description="MYND-type" evidence="5">
    <location>
        <begin position="308"/>
        <end position="349"/>
    </location>
</feature>
<keyword evidence="1" id="KW-0479">Metal-binding</keyword>
<accession>A0AAD6T1N8</accession>
<dbReference type="AlphaFoldDB" id="A0AAD6T1N8"/>
<evidence type="ECO:0000256" key="4">
    <source>
        <dbReference type="PROSITE-ProRule" id="PRU00134"/>
    </source>
</evidence>
<comment type="caution">
    <text evidence="6">The sequence shown here is derived from an EMBL/GenBank/DDBJ whole genome shotgun (WGS) entry which is preliminary data.</text>
</comment>
<keyword evidence="2 4" id="KW-0863">Zinc-finger</keyword>
<keyword evidence="7" id="KW-1185">Reference proteome</keyword>
<organism evidence="6 7">
    <name type="scientific">Mycena alexandri</name>
    <dbReference type="NCBI Taxonomy" id="1745969"/>
    <lineage>
        <taxon>Eukaryota</taxon>
        <taxon>Fungi</taxon>
        <taxon>Dikarya</taxon>
        <taxon>Basidiomycota</taxon>
        <taxon>Agaricomycotina</taxon>
        <taxon>Agaricomycetes</taxon>
        <taxon>Agaricomycetidae</taxon>
        <taxon>Agaricales</taxon>
        <taxon>Marasmiineae</taxon>
        <taxon>Mycenaceae</taxon>
        <taxon>Mycena</taxon>
    </lineage>
</organism>
<evidence type="ECO:0000256" key="3">
    <source>
        <dbReference type="ARBA" id="ARBA00022833"/>
    </source>
</evidence>
<reference evidence="6" key="1">
    <citation type="submission" date="2023-03" db="EMBL/GenBank/DDBJ databases">
        <title>Massive genome expansion in bonnet fungi (Mycena s.s.) driven by repeated elements and novel gene families across ecological guilds.</title>
        <authorList>
            <consortium name="Lawrence Berkeley National Laboratory"/>
            <person name="Harder C.B."/>
            <person name="Miyauchi S."/>
            <person name="Viragh M."/>
            <person name="Kuo A."/>
            <person name="Thoen E."/>
            <person name="Andreopoulos B."/>
            <person name="Lu D."/>
            <person name="Skrede I."/>
            <person name="Drula E."/>
            <person name="Henrissat B."/>
            <person name="Morin E."/>
            <person name="Kohler A."/>
            <person name="Barry K."/>
            <person name="LaButti K."/>
            <person name="Morin E."/>
            <person name="Salamov A."/>
            <person name="Lipzen A."/>
            <person name="Mereny Z."/>
            <person name="Hegedus B."/>
            <person name="Baldrian P."/>
            <person name="Stursova M."/>
            <person name="Weitz H."/>
            <person name="Taylor A."/>
            <person name="Grigoriev I.V."/>
            <person name="Nagy L.G."/>
            <person name="Martin F."/>
            <person name="Kauserud H."/>
        </authorList>
    </citation>
    <scope>NUCLEOTIDE SEQUENCE</scope>
    <source>
        <strain evidence="6">CBHHK200</strain>
    </source>
</reference>
<dbReference type="Proteomes" id="UP001218188">
    <property type="component" value="Unassembled WGS sequence"/>
</dbReference>
<dbReference type="InterPro" id="IPR002893">
    <property type="entry name" value="Znf_MYND"/>
</dbReference>
<sequence>MSPAVQPACISECQLVNWEIDTPDVKSLIKINFETMEEKGGSPYQKWFRSVATGKDAVVADTRSGEEDMFDNCRLIAWKTGKAFKPENLFFRTVDCGRLLPMHLAPFRVQIYGHDSCFKKLDEFEGGRRRWASHVLSCYIHRICVLRNMHGMGGADIPIVLTLWDDERTKRALEYWVDFSKGEWSREAQERRFEECDAFCRRQVIPSFLETDKLVRALLSDPEVGYVPPFIMFHSLPSDGNTCVLFTKPLHVPSPSLTKNGPASCNAKNCHRDGCSRIDIALSRSLVDKSHMVREWDIVHPKRTMCNLWICQVQHSSDTKLQRCQRCKEVFYCSSAHQTLDWRVHKNVCEKRS</sequence>
<keyword evidence="3" id="KW-0862">Zinc</keyword>